<evidence type="ECO:0000256" key="4">
    <source>
        <dbReference type="ARBA" id="ARBA00022989"/>
    </source>
</evidence>
<dbReference type="Gene3D" id="2.120.10.30">
    <property type="entry name" value="TolB, C-terminal domain"/>
    <property type="match status" value="1"/>
</dbReference>
<feature type="domain" description="RDD" evidence="8">
    <location>
        <begin position="8"/>
        <end position="154"/>
    </location>
</feature>
<feature type="transmembrane region" description="Helical" evidence="7">
    <location>
        <begin position="68"/>
        <end position="92"/>
    </location>
</feature>
<dbReference type="SUPFAM" id="SSF63829">
    <property type="entry name" value="Calcium-dependent phosphotriesterase"/>
    <property type="match status" value="1"/>
</dbReference>
<evidence type="ECO:0000256" key="1">
    <source>
        <dbReference type="ARBA" id="ARBA00004651"/>
    </source>
</evidence>
<feature type="region of interest" description="Disordered" evidence="6">
    <location>
        <begin position="183"/>
        <end position="210"/>
    </location>
</feature>
<protein>
    <recommendedName>
        <fullName evidence="8">RDD domain-containing protein</fullName>
    </recommendedName>
</protein>
<organism evidence="9 10">
    <name type="scientific">Nocardia macrotermitis</name>
    <dbReference type="NCBI Taxonomy" id="2585198"/>
    <lineage>
        <taxon>Bacteria</taxon>
        <taxon>Bacillati</taxon>
        <taxon>Actinomycetota</taxon>
        <taxon>Actinomycetes</taxon>
        <taxon>Mycobacteriales</taxon>
        <taxon>Nocardiaceae</taxon>
        <taxon>Nocardia</taxon>
    </lineage>
</organism>
<dbReference type="InterPro" id="IPR011042">
    <property type="entry name" value="6-blade_b-propeller_TolB-like"/>
</dbReference>
<accession>A0A7K0DCM0</accession>
<keyword evidence="10" id="KW-1185">Reference proteome</keyword>
<dbReference type="InterPro" id="IPR051791">
    <property type="entry name" value="Pra-immunoreactive"/>
</dbReference>
<dbReference type="PANTHER" id="PTHR36115">
    <property type="entry name" value="PROLINE-RICH ANTIGEN HOMOLOG-RELATED"/>
    <property type="match status" value="1"/>
</dbReference>
<evidence type="ECO:0000256" key="2">
    <source>
        <dbReference type="ARBA" id="ARBA00022475"/>
    </source>
</evidence>
<comment type="caution">
    <text evidence="9">The sequence shown here is derived from an EMBL/GenBank/DDBJ whole genome shotgun (WGS) entry which is preliminary data.</text>
</comment>
<dbReference type="EMBL" id="WEGK01000014">
    <property type="protein sequence ID" value="MQY22624.1"/>
    <property type="molecule type" value="Genomic_DNA"/>
</dbReference>
<dbReference type="GO" id="GO:0005886">
    <property type="term" value="C:plasma membrane"/>
    <property type="evidence" value="ECO:0007669"/>
    <property type="project" value="UniProtKB-SubCell"/>
</dbReference>
<dbReference type="RefSeq" id="WP_153414381.1">
    <property type="nucleotide sequence ID" value="NZ_WEGK01000014.1"/>
</dbReference>
<dbReference type="PANTHER" id="PTHR36115:SF6">
    <property type="entry name" value="PROLINE-RICH ANTIGEN HOMOLOG"/>
    <property type="match status" value="1"/>
</dbReference>
<reference evidence="9 10" key="1">
    <citation type="submission" date="2019-10" db="EMBL/GenBank/DDBJ databases">
        <title>Nocardia macrotermitis sp. nov. and Nocardia aurantia sp. nov., isolated from the gut of fungus growing-termite Macrotermes natalensis.</title>
        <authorList>
            <person name="Benndorf R."/>
            <person name="Schwitalla J."/>
            <person name="Martin K."/>
            <person name="De Beer W."/>
            <person name="Kaster A.-K."/>
            <person name="Vollmers J."/>
            <person name="Poulsen M."/>
            <person name="Beemelmanns C."/>
        </authorList>
    </citation>
    <scope>NUCLEOTIDE SEQUENCE [LARGE SCALE GENOMIC DNA]</scope>
    <source>
        <strain evidence="9 10">RB20</strain>
    </source>
</reference>
<keyword evidence="2" id="KW-1003">Cell membrane</keyword>
<dbReference type="Pfam" id="PF06271">
    <property type="entry name" value="RDD"/>
    <property type="match status" value="1"/>
</dbReference>
<keyword evidence="5 7" id="KW-0472">Membrane</keyword>
<sequence length="545" mass="56691">MSEDRKFASWGVRVAAGLVDVLLVLAVSLLLRLVEIPIRSAWMPDFAEVGHTLGAADFIAETKHKLQVLIVINSTLLTLTLIANTVVLQGITGQSLGKKLLRIHIVGIDPAHPIGVGRTLLRQLAHLLDALPCYLGYLWPIWDPQRQTFADKLTGTLVVPVGESQPQPTTASHATYQPAAIAPQPTPVEQTGGLDTNRSSGAALPTAEPPQRDIPMIVGGVVTVLLVAAAVGTVIVLNDSSDDAPSPPPLATDTVMYSVYSQPDSGFAPDVTGIAVDTTGTVFTASLGGTTEAPAPHRHFGSMESVAIGDDGAVYIDTDTGLTWKLGRDNPALSGPTGNHLSGIPSAPESATFSESVLSAMSEYMADDLRKGCRITVRSGIAYQACLGAVFKLPTDADSSHAAPTRLPFTVDENHAPGGIAVDNAGAVYLTVTEYKGAERTGKVLKLAPGAGRPSELPFEGLLGTGGIAVDDAGTVHVADPDNGRVLALLPGSSSATTEATFPPTTDRRHPTAVTADHSGAVYVAVSDSALKSTTIHKLTPQVHS</sequence>
<dbReference type="OrthoDB" id="9793824at2"/>
<feature type="compositionally biased region" description="Polar residues" evidence="6">
    <location>
        <begin position="187"/>
        <end position="200"/>
    </location>
</feature>
<gene>
    <name evidence="9" type="ORF">NRB20_57420</name>
</gene>
<evidence type="ECO:0000256" key="3">
    <source>
        <dbReference type="ARBA" id="ARBA00022692"/>
    </source>
</evidence>
<feature type="transmembrane region" description="Helical" evidence="7">
    <location>
        <begin position="12"/>
        <end position="34"/>
    </location>
</feature>
<evidence type="ECO:0000256" key="5">
    <source>
        <dbReference type="ARBA" id="ARBA00023136"/>
    </source>
</evidence>
<dbReference type="Proteomes" id="UP000438448">
    <property type="component" value="Unassembled WGS sequence"/>
</dbReference>
<keyword evidence="3 7" id="KW-0812">Transmembrane</keyword>
<evidence type="ECO:0000313" key="9">
    <source>
        <dbReference type="EMBL" id="MQY22624.1"/>
    </source>
</evidence>
<keyword evidence="4 7" id="KW-1133">Transmembrane helix</keyword>
<evidence type="ECO:0000256" key="6">
    <source>
        <dbReference type="SAM" id="MobiDB-lite"/>
    </source>
</evidence>
<comment type="subcellular location">
    <subcellularLocation>
        <location evidence="1">Cell membrane</location>
        <topology evidence="1">Multi-pass membrane protein</topology>
    </subcellularLocation>
</comment>
<name>A0A7K0DCM0_9NOCA</name>
<dbReference type="InterPro" id="IPR010432">
    <property type="entry name" value="RDD"/>
</dbReference>
<proteinExistence type="predicted"/>
<dbReference type="AlphaFoldDB" id="A0A7K0DCM0"/>
<evidence type="ECO:0000256" key="7">
    <source>
        <dbReference type="SAM" id="Phobius"/>
    </source>
</evidence>
<evidence type="ECO:0000259" key="8">
    <source>
        <dbReference type="Pfam" id="PF06271"/>
    </source>
</evidence>
<evidence type="ECO:0000313" key="10">
    <source>
        <dbReference type="Proteomes" id="UP000438448"/>
    </source>
</evidence>
<feature type="transmembrane region" description="Helical" evidence="7">
    <location>
        <begin position="214"/>
        <end position="237"/>
    </location>
</feature>